<feature type="domain" description="Translation initiation factor IF2/IF5" evidence="5">
    <location>
        <begin position="242"/>
        <end position="352"/>
    </location>
</feature>
<dbReference type="PANTHER" id="PTHR23001">
    <property type="entry name" value="EUKARYOTIC TRANSLATION INITIATION FACTOR"/>
    <property type="match status" value="1"/>
</dbReference>
<reference evidence="6 7" key="1">
    <citation type="submission" date="2017-03" db="EMBL/GenBank/DDBJ databases">
        <title>An alternative strategy for trypanosome survival in the mammalian bloodstream revealed through genome and transcriptome analysis of the ubiquitous bovine parasite Trypanosoma (Megatrypanum) theileri.</title>
        <authorList>
            <person name="Kelly S."/>
            <person name="Ivens A."/>
            <person name="Mott A."/>
            <person name="O'Neill E."/>
            <person name="Emms D."/>
            <person name="Macleod O."/>
            <person name="Voorheis P."/>
            <person name="Matthews J."/>
            <person name="Matthews K."/>
            <person name="Carrington M."/>
        </authorList>
    </citation>
    <scope>NUCLEOTIDE SEQUENCE [LARGE SCALE GENOMIC DNA]</scope>
    <source>
        <strain evidence="6">Edinburgh</strain>
    </source>
</reference>
<dbReference type="Gene3D" id="3.30.30.170">
    <property type="match status" value="1"/>
</dbReference>
<dbReference type="EMBL" id="NBCO01000028">
    <property type="protein sequence ID" value="ORC86463.1"/>
    <property type="molecule type" value="Genomic_DNA"/>
</dbReference>
<dbReference type="OrthoDB" id="10255414at2759"/>
<dbReference type="RefSeq" id="XP_028880529.1">
    <property type="nucleotide sequence ID" value="XM_029028210.1"/>
</dbReference>
<proteinExistence type="inferred from homology"/>
<dbReference type="InterPro" id="IPR002735">
    <property type="entry name" value="Transl_init_fac_IF2/IF5_dom"/>
</dbReference>
<feature type="compositionally biased region" description="Low complexity" evidence="4">
    <location>
        <begin position="29"/>
        <end position="40"/>
    </location>
</feature>
<dbReference type="STRING" id="67003.A0A1X0NPQ0"/>
<dbReference type="PANTHER" id="PTHR23001:SF3">
    <property type="entry name" value="EUKARYOTIC TRANSLATION INITIATION FACTOR 2 SUBUNIT 2"/>
    <property type="match status" value="1"/>
</dbReference>
<dbReference type="Pfam" id="PF01873">
    <property type="entry name" value="eIF-5_eIF-2B"/>
    <property type="match status" value="1"/>
</dbReference>
<dbReference type="FunFam" id="3.30.30.170:FF:000001">
    <property type="entry name" value="Eukaryotic translation initiation factor 2 subunit"/>
    <property type="match status" value="1"/>
</dbReference>
<dbReference type="GeneID" id="39987990"/>
<dbReference type="GO" id="GO:0031369">
    <property type="term" value="F:translation initiation factor binding"/>
    <property type="evidence" value="ECO:0007669"/>
    <property type="project" value="TreeGrafter"/>
</dbReference>
<sequence>MSEAPKGLAGGRRRKVEKDQSDDEEENPTLLQKDQQQTKTKVTRSKAPKATAATFNAVLPVHKDPMAANETTGVDPTNNNNNNNINNITTTTTMDANKTTSTANVNTTQMGMTAGGNEHVATAPSHFTSPATLADGSEDIFAIAYDTYTSEDLYALLKRYTRQEVEKRMVEHEQIRSSNQQQQMQVERFLDAAPTTAGRVGTSNNNNGNSNSAEELGGYMYSVMLQRLFVALNRNKESSAMTERNQLPTPQLERIGKKKVIITNFRRICQAFHRPIEDVKDYIEKELSVRGNLDTNDGLILKYETQKATAFDKIIIKYLDEYVKCNSCHKIDTTLTKEGRRMELRCNLCTATRTVQAVGSATFSAQVGKRSKARMQALTL</sequence>
<dbReference type="AlphaFoldDB" id="A0A1X0NPQ0"/>
<evidence type="ECO:0000256" key="4">
    <source>
        <dbReference type="SAM" id="MobiDB-lite"/>
    </source>
</evidence>
<dbReference type="SUPFAM" id="SSF100966">
    <property type="entry name" value="Translation initiation factor 2 beta, aIF2beta, N-terminal domain"/>
    <property type="match status" value="1"/>
</dbReference>
<keyword evidence="7" id="KW-1185">Reference proteome</keyword>
<name>A0A1X0NPQ0_9TRYP</name>
<dbReference type="InterPro" id="IPR016190">
    <property type="entry name" value="Transl_init_fac_IF2/IF5_Zn-bd"/>
</dbReference>
<dbReference type="GO" id="GO:0005850">
    <property type="term" value="C:eukaryotic translation initiation factor 2 complex"/>
    <property type="evidence" value="ECO:0007669"/>
    <property type="project" value="TreeGrafter"/>
</dbReference>
<dbReference type="GO" id="GO:0003729">
    <property type="term" value="F:mRNA binding"/>
    <property type="evidence" value="ECO:0007669"/>
    <property type="project" value="TreeGrafter"/>
</dbReference>
<keyword evidence="3" id="KW-0648">Protein biosynthesis</keyword>
<dbReference type="InterPro" id="IPR016189">
    <property type="entry name" value="Transl_init_fac_IF2/IF5_N"/>
</dbReference>
<dbReference type="GO" id="GO:0001731">
    <property type="term" value="P:formation of translation preinitiation complex"/>
    <property type="evidence" value="ECO:0007669"/>
    <property type="project" value="TreeGrafter"/>
</dbReference>
<evidence type="ECO:0000256" key="2">
    <source>
        <dbReference type="ARBA" id="ARBA00022540"/>
    </source>
</evidence>
<keyword evidence="2 6" id="KW-0396">Initiation factor</keyword>
<organism evidence="6 7">
    <name type="scientific">Trypanosoma theileri</name>
    <dbReference type="NCBI Taxonomy" id="67003"/>
    <lineage>
        <taxon>Eukaryota</taxon>
        <taxon>Discoba</taxon>
        <taxon>Euglenozoa</taxon>
        <taxon>Kinetoplastea</taxon>
        <taxon>Metakinetoplastina</taxon>
        <taxon>Trypanosomatida</taxon>
        <taxon>Trypanosomatidae</taxon>
        <taxon>Trypanosoma</taxon>
    </lineage>
</organism>
<dbReference type="InterPro" id="IPR045196">
    <property type="entry name" value="IF2/IF5"/>
</dbReference>
<dbReference type="Proteomes" id="UP000192257">
    <property type="component" value="Unassembled WGS sequence"/>
</dbReference>
<dbReference type="GO" id="GO:0003743">
    <property type="term" value="F:translation initiation factor activity"/>
    <property type="evidence" value="ECO:0007669"/>
    <property type="project" value="UniProtKB-KW"/>
</dbReference>
<evidence type="ECO:0000313" key="6">
    <source>
        <dbReference type="EMBL" id="ORC86463.1"/>
    </source>
</evidence>
<protein>
    <submittedName>
        <fullName evidence="6">Translation initiation factor</fullName>
    </submittedName>
</protein>
<comment type="caution">
    <text evidence="6">The sequence shown here is derived from an EMBL/GenBank/DDBJ whole genome shotgun (WGS) entry which is preliminary data.</text>
</comment>
<evidence type="ECO:0000313" key="7">
    <source>
        <dbReference type="Proteomes" id="UP000192257"/>
    </source>
</evidence>
<accession>A0A1X0NPQ0</accession>
<dbReference type="SUPFAM" id="SSF75689">
    <property type="entry name" value="Zinc-binding domain of translation initiation factor 2 beta"/>
    <property type="match status" value="1"/>
</dbReference>
<evidence type="ECO:0000256" key="1">
    <source>
        <dbReference type="ARBA" id="ARBA00010397"/>
    </source>
</evidence>
<gene>
    <name evidence="6" type="ORF">TM35_000281790</name>
</gene>
<dbReference type="SMART" id="SM00653">
    <property type="entry name" value="eIF2B_5"/>
    <property type="match status" value="1"/>
</dbReference>
<comment type="similarity">
    <text evidence="1">Belongs to the eIF-2-beta/eIF-5 family.</text>
</comment>
<feature type="region of interest" description="Disordered" evidence="4">
    <location>
        <begin position="1"/>
        <end position="53"/>
    </location>
</feature>
<evidence type="ECO:0000256" key="3">
    <source>
        <dbReference type="ARBA" id="ARBA00022917"/>
    </source>
</evidence>
<evidence type="ECO:0000259" key="5">
    <source>
        <dbReference type="SMART" id="SM00653"/>
    </source>
</evidence>
<dbReference type="VEuPathDB" id="TriTrypDB:TM35_000281790"/>